<keyword evidence="3 6" id="KW-0378">Hydrolase</keyword>
<dbReference type="EC" id="3.5.1.44" evidence="6"/>
<evidence type="ECO:0000256" key="4">
    <source>
        <dbReference type="ARBA" id="ARBA00024867"/>
    </source>
</evidence>
<dbReference type="EMBL" id="CP000724">
    <property type="protein sequence ID" value="ABR48851.1"/>
    <property type="molecule type" value="Genomic_DNA"/>
</dbReference>
<dbReference type="SUPFAM" id="SSF52172">
    <property type="entry name" value="CheY-like"/>
    <property type="match status" value="1"/>
</dbReference>
<dbReference type="InterPro" id="IPR000673">
    <property type="entry name" value="Sig_transdc_resp-reg_Me-estase"/>
</dbReference>
<dbReference type="InterPro" id="IPR001789">
    <property type="entry name" value="Sig_transdc_resp-reg_receiver"/>
</dbReference>
<dbReference type="SMART" id="SM00448">
    <property type="entry name" value="REC"/>
    <property type="match status" value="1"/>
</dbReference>
<dbReference type="InterPro" id="IPR008248">
    <property type="entry name" value="CheB-like"/>
</dbReference>
<protein>
    <recommendedName>
        <fullName evidence="6">Protein-glutamate methylesterase/protein-glutamine glutaminase</fullName>
        <ecNumber evidence="6">3.1.1.61</ecNumber>
        <ecNumber evidence="6">3.5.1.44</ecNumber>
    </recommendedName>
</protein>
<feature type="active site" evidence="6 7">
    <location>
        <position position="202"/>
    </location>
</feature>
<keyword evidence="2 6" id="KW-0145">Chemotaxis</keyword>
<evidence type="ECO:0000256" key="5">
    <source>
        <dbReference type="ARBA" id="ARBA00048267"/>
    </source>
</evidence>
<dbReference type="PANTHER" id="PTHR42872:SF6">
    <property type="entry name" value="PROTEIN-GLUTAMATE METHYLESTERASE_PROTEIN-GLUTAMINE GLUTAMINASE"/>
    <property type="match status" value="1"/>
</dbReference>
<organism evidence="11 12">
    <name type="scientific">Alkaliphilus metalliredigens (strain QYMF)</name>
    <dbReference type="NCBI Taxonomy" id="293826"/>
    <lineage>
        <taxon>Bacteria</taxon>
        <taxon>Bacillati</taxon>
        <taxon>Bacillota</taxon>
        <taxon>Clostridia</taxon>
        <taxon>Peptostreptococcales</taxon>
        <taxon>Natronincolaceae</taxon>
        <taxon>Alkaliphilus</taxon>
    </lineage>
</organism>
<evidence type="ECO:0000256" key="6">
    <source>
        <dbReference type="HAMAP-Rule" id="MF_00099"/>
    </source>
</evidence>
<name>A6TRN3_ALKMQ</name>
<comment type="similarity">
    <text evidence="6">Belongs to the CheB family.</text>
</comment>
<dbReference type="STRING" id="293826.Amet_2699"/>
<dbReference type="CDD" id="cd17541">
    <property type="entry name" value="REC_CheB-like"/>
    <property type="match status" value="1"/>
</dbReference>
<evidence type="ECO:0000256" key="3">
    <source>
        <dbReference type="ARBA" id="ARBA00022801"/>
    </source>
</evidence>
<evidence type="ECO:0000313" key="12">
    <source>
        <dbReference type="Proteomes" id="UP000001572"/>
    </source>
</evidence>
<dbReference type="CDD" id="cd16432">
    <property type="entry name" value="CheB_Rec"/>
    <property type="match status" value="1"/>
</dbReference>
<dbReference type="Pfam" id="PF01339">
    <property type="entry name" value="CheB_methylest"/>
    <property type="match status" value="1"/>
</dbReference>
<dbReference type="GO" id="GO:0005737">
    <property type="term" value="C:cytoplasm"/>
    <property type="evidence" value="ECO:0007669"/>
    <property type="project" value="UniProtKB-SubCell"/>
</dbReference>
<dbReference type="GO" id="GO:0008984">
    <property type="term" value="F:protein-glutamate methylesterase activity"/>
    <property type="evidence" value="ECO:0007669"/>
    <property type="project" value="UniProtKB-UniRule"/>
</dbReference>
<dbReference type="eggNOG" id="COG2201">
    <property type="taxonomic scope" value="Bacteria"/>
</dbReference>
<reference evidence="12" key="1">
    <citation type="journal article" date="2016" name="Genome Announc.">
        <title>Complete genome sequence of Alkaliphilus metalliredigens strain QYMF, an alkaliphilic and metal-reducing bacterium isolated from borax-contaminated leachate ponds.</title>
        <authorList>
            <person name="Hwang C."/>
            <person name="Copeland A."/>
            <person name="Lucas S."/>
            <person name="Lapidus A."/>
            <person name="Barry K."/>
            <person name="Detter J.C."/>
            <person name="Glavina Del Rio T."/>
            <person name="Hammon N."/>
            <person name="Israni S."/>
            <person name="Dalin E."/>
            <person name="Tice H."/>
            <person name="Pitluck S."/>
            <person name="Chertkov O."/>
            <person name="Brettin T."/>
            <person name="Bruce D."/>
            <person name="Han C."/>
            <person name="Schmutz J."/>
            <person name="Larimer F."/>
            <person name="Land M.L."/>
            <person name="Hauser L."/>
            <person name="Kyrpides N."/>
            <person name="Mikhailova N."/>
            <person name="Ye Q."/>
            <person name="Zhou J."/>
            <person name="Richardson P."/>
            <person name="Fields M.W."/>
        </authorList>
    </citation>
    <scope>NUCLEOTIDE SEQUENCE [LARGE SCALE GENOMIC DNA]</scope>
    <source>
        <strain evidence="12">QYMF</strain>
    </source>
</reference>
<feature type="domain" description="CheB-type methylesterase" evidence="10">
    <location>
        <begin position="157"/>
        <end position="357"/>
    </location>
</feature>
<feature type="active site" evidence="6 7">
    <location>
        <position position="175"/>
    </location>
</feature>
<sequence length="357" mass="38662">MIDKKINVLVVDDSAFMRKMITDILNADPKITVVGSARNGSEVVKKILELKPDVVTLDIEMPICDGIEALRLIMEKCPLPVIMLSSLTSEGGEATISALELGAIDFIQKPTSLFKINGDTLKDEMISKVKEAVKAKITQSNLKEVRAEKTSFLFSQPNTHKINRQKTTLVAIGVSTGGPKALQSVIPYLPANIQASFLVVQHMPAGFTKSLANRLNTLSHINVKEATHLEAVLPGHAYIAPGGYHMAVVEGSNKQLQIHLNQDEPVSGHRPSVDVLFKSVSNLNNKNLIGVIMTGMGSDGTEGVGEIKNQVNSYIIAQDEETSIVYGMPKSAVKTGKVDTIVPLHKIANEIITRVEV</sequence>
<comment type="domain">
    <text evidence="6">Contains a C-terminal catalytic domain, and an N-terminal region which modulates catalytic activity.</text>
</comment>
<dbReference type="RefSeq" id="WP_012063824.1">
    <property type="nucleotide sequence ID" value="NC_009633.1"/>
</dbReference>
<keyword evidence="12" id="KW-1185">Reference proteome</keyword>
<evidence type="ECO:0000256" key="8">
    <source>
        <dbReference type="PROSITE-ProRule" id="PRU00169"/>
    </source>
</evidence>
<evidence type="ECO:0000313" key="11">
    <source>
        <dbReference type="EMBL" id="ABR48851.1"/>
    </source>
</evidence>
<dbReference type="GO" id="GO:0050568">
    <property type="term" value="F:protein-glutamine glutaminase activity"/>
    <property type="evidence" value="ECO:0007669"/>
    <property type="project" value="UniProtKB-UniRule"/>
</dbReference>
<dbReference type="Pfam" id="PF00072">
    <property type="entry name" value="Response_reg"/>
    <property type="match status" value="1"/>
</dbReference>
<comment type="catalytic activity">
    <reaction evidence="5 6">
        <text>[protein]-L-glutamate 5-O-methyl ester + H2O = L-glutamyl-[protein] + methanol + H(+)</text>
        <dbReference type="Rhea" id="RHEA:23236"/>
        <dbReference type="Rhea" id="RHEA-COMP:10208"/>
        <dbReference type="Rhea" id="RHEA-COMP:10311"/>
        <dbReference type="ChEBI" id="CHEBI:15377"/>
        <dbReference type="ChEBI" id="CHEBI:15378"/>
        <dbReference type="ChEBI" id="CHEBI:17790"/>
        <dbReference type="ChEBI" id="CHEBI:29973"/>
        <dbReference type="ChEBI" id="CHEBI:82795"/>
        <dbReference type="EC" id="3.1.1.61"/>
    </reaction>
</comment>
<proteinExistence type="inferred from homology"/>
<dbReference type="InterPro" id="IPR035909">
    <property type="entry name" value="CheB_C"/>
</dbReference>
<dbReference type="GO" id="GO:0006935">
    <property type="term" value="P:chemotaxis"/>
    <property type="evidence" value="ECO:0007669"/>
    <property type="project" value="UniProtKB-UniRule"/>
</dbReference>
<dbReference type="NCBIfam" id="NF009206">
    <property type="entry name" value="PRK12555.1"/>
    <property type="match status" value="1"/>
</dbReference>
<dbReference type="EC" id="3.1.1.61" evidence="6"/>
<dbReference type="PIRSF" id="PIRSF000876">
    <property type="entry name" value="RR_chemtxs_CheB"/>
    <property type="match status" value="1"/>
</dbReference>
<gene>
    <name evidence="6" type="primary">cheB</name>
    <name evidence="11" type="ordered locus">Amet_2699</name>
</gene>
<dbReference type="KEGG" id="amt:Amet_2699"/>
<dbReference type="SUPFAM" id="SSF52738">
    <property type="entry name" value="Methylesterase CheB, C-terminal domain"/>
    <property type="match status" value="1"/>
</dbReference>
<evidence type="ECO:0000256" key="2">
    <source>
        <dbReference type="ARBA" id="ARBA00022500"/>
    </source>
</evidence>
<comment type="subcellular location">
    <subcellularLocation>
        <location evidence="6">Cytoplasm</location>
    </subcellularLocation>
</comment>
<comment type="function">
    <text evidence="6">Involved in chemotaxis. Part of a chemotaxis signal transduction system that modulates chemotaxis in response to various stimuli. Catalyzes the demethylation of specific methylglutamate residues introduced into the chemoreceptors (methyl-accepting chemotaxis proteins or MCP) by CheR. Also mediates the irreversible deamidation of specific glutamine residues to glutamic acid.</text>
</comment>
<dbReference type="Gene3D" id="3.40.50.2300">
    <property type="match status" value="1"/>
</dbReference>
<feature type="modified residue" description="4-aspartylphosphate" evidence="6 8">
    <location>
        <position position="58"/>
    </location>
</feature>
<comment type="function">
    <text evidence="4">May play the central regulatory role in sporulation. It may be an element of the effector pathway responsible for the activation of sporulation genes in response to nutritional stress. Spo0A may act in concert with spo0H (a sigma factor) to control the expression of some genes that are critical to the sporulation process.</text>
</comment>
<dbReference type="HAMAP" id="MF_00099">
    <property type="entry name" value="CheB_chemtxs"/>
    <property type="match status" value="1"/>
</dbReference>
<evidence type="ECO:0000259" key="9">
    <source>
        <dbReference type="PROSITE" id="PS50110"/>
    </source>
</evidence>
<comment type="PTM">
    <text evidence="6">Phosphorylated by CheA. Phosphorylation of the N-terminal regulatory domain activates the methylesterase activity.</text>
</comment>
<dbReference type="GO" id="GO:0000156">
    <property type="term" value="F:phosphorelay response regulator activity"/>
    <property type="evidence" value="ECO:0007669"/>
    <property type="project" value="InterPro"/>
</dbReference>
<dbReference type="PROSITE" id="PS50110">
    <property type="entry name" value="RESPONSE_REGULATORY"/>
    <property type="match status" value="1"/>
</dbReference>
<keyword evidence="6 8" id="KW-0597">Phosphoprotein</keyword>
<dbReference type="Proteomes" id="UP000001572">
    <property type="component" value="Chromosome"/>
</dbReference>
<dbReference type="PANTHER" id="PTHR42872">
    <property type="entry name" value="PROTEIN-GLUTAMATE METHYLESTERASE/PROTEIN-GLUTAMINE GLUTAMINASE"/>
    <property type="match status" value="1"/>
</dbReference>
<dbReference type="AlphaFoldDB" id="A6TRN3"/>
<feature type="active site" evidence="6 7">
    <location>
        <position position="299"/>
    </location>
</feature>
<evidence type="ECO:0000256" key="7">
    <source>
        <dbReference type="PROSITE-ProRule" id="PRU00050"/>
    </source>
</evidence>
<evidence type="ECO:0000256" key="1">
    <source>
        <dbReference type="ARBA" id="ARBA00022490"/>
    </source>
</evidence>
<dbReference type="PROSITE" id="PS50122">
    <property type="entry name" value="CHEB"/>
    <property type="match status" value="1"/>
</dbReference>
<comment type="catalytic activity">
    <reaction evidence="6">
        <text>L-glutaminyl-[protein] + H2O = L-glutamyl-[protein] + NH4(+)</text>
        <dbReference type="Rhea" id="RHEA:16441"/>
        <dbReference type="Rhea" id="RHEA-COMP:10207"/>
        <dbReference type="Rhea" id="RHEA-COMP:10208"/>
        <dbReference type="ChEBI" id="CHEBI:15377"/>
        <dbReference type="ChEBI" id="CHEBI:28938"/>
        <dbReference type="ChEBI" id="CHEBI:29973"/>
        <dbReference type="ChEBI" id="CHEBI:30011"/>
        <dbReference type="EC" id="3.5.1.44"/>
    </reaction>
</comment>
<evidence type="ECO:0000259" key="10">
    <source>
        <dbReference type="PROSITE" id="PS50122"/>
    </source>
</evidence>
<keyword evidence="1 6" id="KW-0963">Cytoplasm</keyword>
<accession>A6TRN3</accession>
<dbReference type="InterPro" id="IPR011006">
    <property type="entry name" value="CheY-like_superfamily"/>
</dbReference>
<dbReference type="OrthoDB" id="9793421at2"/>
<dbReference type="HOGENOM" id="CLU_000445_51_0_9"/>
<feature type="domain" description="Response regulatory" evidence="9">
    <location>
        <begin position="7"/>
        <end position="124"/>
    </location>
</feature>
<dbReference type="NCBIfam" id="NF001965">
    <property type="entry name" value="PRK00742.1"/>
    <property type="match status" value="1"/>
</dbReference>
<dbReference type="Gene3D" id="3.40.50.180">
    <property type="entry name" value="Methylesterase CheB, C-terminal domain"/>
    <property type="match status" value="1"/>
</dbReference>